<proteinExistence type="inferred from homology"/>
<organism evidence="7 8">
    <name type="scientific">Streptomyces tagetis</name>
    <dbReference type="NCBI Taxonomy" id="2820809"/>
    <lineage>
        <taxon>Bacteria</taxon>
        <taxon>Bacillati</taxon>
        <taxon>Actinomycetota</taxon>
        <taxon>Actinomycetes</taxon>
        <taxon>Kitasatosporales</taxon>
        <taxon>Streptomycetaceae</taxon>
        <taxon>Streptomyces</taxon>
    </lineage>
</organism>
<dbReference type="FunFam" id="1.10.600.10:FF:000020">
    <property type="entry name" value="Phytoene synthase"/>
    <property type="match status" value="1"/>
</dbReference>
<comment type="similarity">
    <text evidence="2">Belongs to the phytoene/squalene synthase family.</text>
</comment>
<dbReference type="Gene3D" id="1.10.600.10">
    <property type="entry name" value="Farnesyl Diphosphate Synthase"/>
    <property type="match status" value="1"/>
</dbReference>
<keyword evidence="4" id="KW-0125">Carotenoid biosynthesis</keyword>
<evidence type="ECO:0000256" key="5">
    <source>
        <dbReference type="ARBA" id="ARBA00053028"/>
    </source>
</evidence>
<dbReference type="InterPro" id="IPR002060">
    <property type="entry name" value="Squ/phyt_synthse"/>
</dbReference>
<dbReference type="InterPro" id="IPR033904">
    <property type="entry name" value="Trans_IPPS_HH"/>
</dbReference>
<sequence length="340" mass="36446">MTRRELDAAGITDPSLRAAYTRCRRLNARHGRTYFLATRLLPADRRPAVHALYGFARWADEIVDDTGTRATPADRAAALDRLDARLRRALAGQGGGDDPVVSAVAHTAGRYAIDAAHFTDFMASMRSDLTVTEYATYEALRGYMHGSAAVIGLQMLPVLGTVTPRETAAPHAAALGIAFQLTNFLRDVGEDLDRGRVYLPADLLAAHGVDRDLLARSRRTGRPDRRVTAALRAAEDLTRSVYREAAPGLAMLDPVARPCVTTAFVLYRGILDAIADGGYAVLHRRARVSRRRRAAVAGEGLARVLAARLAARAARTPAPAPVPAGAAVPAEAARTAGETR</sequence>
<dbReference type="SUPFAM" id="SSF48576">
    <property type="entry name" value="Terpenoid synthases"/>
    <property type="match status" value="1"/>
</dbReference>
<evidence type="ECO:0000256" key="2">
    <source>
        <dbReference type="ARBA" id="ARBA00006251"/>
    </source>
</evidence>
<dbReference type="InterPro" id="IPR019845">
    <property type="entry name" value="Squalene/phytoene_synthase_CS"/>
</dbReference>
<comment type="caution">
    <text evidence="7">The sequence shown here is derived from an EMBL/GenBank/DDBJ whole genome shotgun (WGS) entry which is preliminary data.</text>
</comment>
<protein>
    <submittedName>
        <fullName evidence="7">Phytoene/squalene synthase family protein</fullName>
    </submittedName>
</protein>
<dbReference type="PANTHER" id="PTHR31480">
    <property type="entry name" value="BIFUNCTIONAL LYCOPENE CYCLASE/PHYTOENE SYNTHASE"/>
    <property type="match status" value="1"/>
</dbReference>
<dbReference type="RefSeq" id="WP_210870917.1">
    <property type="nucleotide sequence ID" value="NZ_JAGPNL010000002.1"/>
</dbReference>
<dbReference type="SFLD" id="SFLDG01018">
    <property type="entry name" value="Squalene/Phytoene_Synthase_Lik"/>
    <property type="match status" value="1"/>
</dbReference>
<feature type="region of interest" description="Disordered" evidence="6">
    <location>
        <begin position="318"/>
        <end position="340"/>
    </location>
</feature>
<evidence type="ECO:0000256" key="4">
    <source>
        <dbReference type="ARBA" id="ARBA00022746"/>
    </source>
</evidence>
<evidence type="ECO:0000313" key="7">
    <source>
        <dbReference type="EMBL" id="MBQ0827004.1"/>
    </source>
</evidence>
<accession>A0A941AY52</accession>
<keyword evidence="3" id="KW-0808">Transferase</keyword>
<dbReference type="GO" id="GO:0051996">
    <property type="term" value="F:squalene synthase [NAD(P)H] activity"/>
    <property type="evidence" value="ECO:0007669"/>
    <property type="project" value="InterPro"/>
</dbReference>
<dbReference type="InterPro" id="IPR044843">
    <property type="entry name" value="Trans_IPPS_bact-type"/>
</dbReference>
<dbReference type="Proteomes" id="UP000677875">
    <property type="component" value="Unassembled WGS sequence"/>
</dbReference>
<evidence type="ECO:0000256" key="6">
    <source>
        <dbReference type="SAM" id="MobiDB-lite"/>
    </source>
</evidence>
<evidence type="ECO:0000256" key="3">
    <source>
        <dbReference type="ARBA" id="ARBA00022679"/>
    </source>
</evidence>
<dbReference type="PROSITE" id="PS01044">
    <property type="entry name" value="SQUALEN_PHYTOEN_SYN_1"/>
    <property type="match status" value="1"/>
</dbReference>
<dbReference type="GO" id="GO:0016117">
    <property type="term" value="P:carotenoid biosynthetic process"/>
    <property type="evidence" value="ECO:0007669"/>
    <property type="project" value="UniProtKB-KW"/>
</dbReference>
<reference evidence="7" key="1">
    <citation type="submission" date="2021-04" db="EMBL/GenBank/DDBJ databases">
        <title>Genome seq and assembly of Streptomyces sp. RG38.</title>
        <authorList>
            <person name="Chhetri G."/>
        </authorList>
    </citation>
    <scope>NUCLEOTIDE SEQUENCE</scope>
    <source>
        <strain evidence="7">RG38</strain>
    </source>
</reference>
<dbReference type="Pfam" id="PF00494">
    <property type="entry name" value="SQS_PSY"/>
    <property type="match status" value="1"/>
</dbReference>
<gene>
    <name evidence="7" type="ORF">J5Y05_10825</name>
</gene>
<dbReference type="SFLD" id="SFLDG01212">
    <property type="entry name" value="Phytoene_synthase_like"/>
    <property type="match status" value="1"/>
</dbReference>
<name>A0A941AY52_9ACTN</name>
<dbReference type="InterPro" id="IPR008949">
    <property type="entry name" value="Isoprenoid_synthase_dom_sf"/>
</dbReference>
<dbReference type="PROSITE" id="PS01045">
    <property type="entry name" value="SQUALEN_PHYTOEN_SYN_2"/>
    <property type="match status" value="1"/>
</dbReference>
<evidence type="ECO:0000256" key="1">
    <source>
        <dbReference type="ARBA" id="ARBA00004684"/>
    </source>
</evidence>
<dbReference type="CDD" id="cd00683">
    <property type="entry name" value="Trans_IPPS_HH"/>
    <property type="match status" value="1"/>
</dbReference>
<keyword evidence="8" id="KW-1185">Reference proteome</keyword>
<dbReference type="AlphaFoldDB" id="A0A941AY52"/>
<evidence type="ECO:0000313" key="8">
    <source>
        <dbReference type="Proteomes" id="UP000677875"/>
    </source>
</evidence>
<comment type="cofactor">
    <cofactor evidence="5">
        <name>ATP</name>
        <dbReference type="ChEBI" id="CHEBI:30616"/>
    </cofactor>
</comment>
<dbReference type="SFLD" id="SFLDS00005">
    <property type="entry name" value="Isoprenoid_Synthase_Type_I"/>
    <property type="match status" value="1"/>
</dbReference>
<dbReference type="EMBL" id="JAGPNL010000002">
    <property type="protein sequence ID" value="MBQ0827004.1"/>
    <property type="molecule type" value="Genomic_DNA"/>
</dbReference>
<comment type="pathway">
    <text evidence="1">Carotenoid biosynthesis; phytoene biosynthesis.</text>
</comment>
<dbReference type="GO" id="GO:0004311">
    <property type="term" value="F:geranylgeranyl diphosphate synthase activity"/>
    <property type="evidence" value="ECO:0007669"/>
    <property type="project" value="InterPro"/>
</dbReference>